<dbReference type="Proteomes" id="UP000000560">
    <property type="component" value="Chromosome V"/>
</dbReference>
<dbReference type="CDD" id="cd00067">
    <property type="entry name" value="GAL4"/>
    <property type="match status" value="1"/>
</dbReference>
<dbReference type="InterPro" id="IPR001138">
    <property type="entry name" value="Zn2Cys6_DnaBD"/>
</dbReference>
<keyword evidence="4" id="KW-0238">DNA-binding</keyword>
<evidence type="ECO:0000256" key="5">
    <source>
        <dbReference type="ARBA" id="ARBA00023163"/>
    </source>
</evidence>
<dbReference type="GO" id="GO:0000981">
    <property type="term" value="F:DNA-binding transcription factor activity, RNA polymerase II-specific"/>
    <property type="evidence" value="ECO:0007669"/>
    <property type="project" value="InterPro"/>
</dbReference>
<evidence type="ECO:0000256" key="6">
    <source>
        <dbReference type="ARBA" id="ARBA00023242"/>
    </source>
</evidence>
<comment type="subcellular location">
    <subcellularLocation>
        <location evidence="1">Nucleus</location>
    </subcellularLocation>
</comment>
<keyword evidence="6" id="KW-0539">Nucleus</keyword>
<dbReference type="SMART" id="SM00066">
    <property type="entry name" value="GAL4"/>
    <property type="match status" value="1"/>
</dbReference>
<dbReference type="GeneID" id="2871440"/>
<evidence type="ECO:0000256" key="7">
    <source>
        <dbReference type="SAM" id="MobiDB-lite"/>
    </source>
</evidence>
<feature type="region of interest" description="Disordered" evidence="7">
    <location>
        <begin position="90"/>
        <end position="147"/>
    </location>
</feature>
<dbReference type="SMART" id="SM00906">
    <property type="entry name" value="Fungal_trans"/>
    <property type="match status" value="1"/>
</dbReference>
<dbReference type="GO" id="GO:0003677">
    <property type="term" value="F:DNA binding"/>
    <property type="evidence" value="ECO:0007669"/>
    <property type="project" value="UniProtKB-KW"/>
</dbReference>
<dbReference type="AlphaFoldDB" id="C8VF13"/>
<keyword evidence="10" id="KW-1185">Reference proteome</keyword>
<accession>C8VF13</accession>
<dbReference type="SUPFAM" id="SSF57701">
    <property type="entry name" value="Zn2/Cys6 DNA-binding domain"/>
    <property type="match status" value="1"/>
</dbReference>
<evidence type="ECO:0000256" key="4">
    <source>
        <dbReference type="ARBA" id="ARBA00023125"/>
    </source>
</evidence>
<feature type="compositionally biased region" description="Pro residues" evidence="7">
    <location>
        <begin position="124"/>
        <end position="133"/>
    </location>
</feature>
<dbReference type="PANTHER" id="PTHR31001">
    <property type="entry name" value="UNCHARACTERIZED TRANSCRIPTIONAL REGULATORY PROTEIN"/>
    <property type="match status" value="1"/>
</dbReference>
<dbReference type="InterPro" id="IPR036864">
    <property type="entry name" value="Zn2-C6_fun-type_DNA-bd_sf"/>
</dbReference>
<name>C8VF13_EMENI</name>
<dbReference type="OrthoDB" id="5431381at2759"/>
<proteinExistence type="predicted"/>
<dbReference type="GO" id="GO:0005634">
    <property type="term" value="C:nucleus"/>
    <property type="evidence" value="ECO:0007669"/>
    <property type="project" value="UniProtKB-SubCell"/>
</dbReference>
<evidence type="ECO:0000313" key="9">
    <source>
        <dbReference type="EMBL" id="CBF80955.1"/>
    </source>
</evidence>
<keyword evidence="2" id="KW-0479">Metal-binding</keyword>
<dbReference type="InParanoid" id="C8VF13"/>
<dbReference type="Pfam" id="PF04082">
    <property type="entry name" value="Fungal_trans"/>
    <property type="match status" value="1"/>
</dbReference>
<evidence type="ECO:0000313" key="10">
    <source>
        <dbReference type="Proteomes" id="UP000000560"/>
    </source>
</evidence>
<evidence type="ECO:0000259" key="8">
    <source>
        <dbReference type="PROSITE" id="PS50048"/>
    </source>
</evidence>
<dbReference type="Pfam" id="PF00172">
    <property type="entry name" value="Zn_clus"/>
    <property type="match status" value="1"/>
</dbReference>
<dbReference type="CDD" id="cd12148">
    <property type="entry name" value="fungal_TF_MHR"/>
    <property type="match status" value="1"/>
</dbReference>
<dbReference type="InterPro" id="IPR050613">
    <property type="entry name" value="Sec_Metabolite_Reg"/>
</dbReference>
<keyword evidence="3" id="KW-0805">Transcription regulation</keyword>
<dbReference type="HOGENOM" id="CLU_007426_4_0_1"/>
<sequence length="759" mass="85928">MAEIQATDTAHLSKERKRTRVQLSCTACRSRKLKCCRTHPCNNCLKRGEGNSCTFVGRGPRGRSSHGRASPTHVQDRLQHLENLIMSLAQQRKQGEPPSQDFSPSFPVPLPEPLAREQAKVLTPPSPPKPEGPSPESESSPSGGDGKLLVKDTVTNYIYSAHWKAILEEINEFKQSLQESDDLSDEEVSEDDNISSREPTIWFGISRQMSKEELLSDIPARQVTDRLVSYYLISKEPIVAILHIPTFQKEYNNFWDNPQSVSLSWLGMLYAIMTLSIMFYQRTGDPIYGIDGDYGEIANVFRKRSAQCLVQSNYIAAGRYKVEGLFLYTMGEFYKKHDVETGVPFLLGITIKLAMRSGYHRDPQQFPAISAFDGEMRRRAWVFLCQLDALLSFEVGVPRTLQDWQFDTELPRNLLDEDFAQNTVQLPPSRPMNEITAMTYIIAKSRIMMVFGKILDMAFSRKPVTYEETLEVDRLLEEANSLKPPAYHIRPINQCIADPPELIFQRFTLANVYEKARCVLHRRYLGEVHTNMRYAYSRVVCITAAKQILRVHADLYREIQPGGLMYRNRLFPNSIQYTDFLLAAMILCMELSYSHGTGSRDARNDDVAVVIKDREDLISTLEDSHQILQDLSKQSADAQKAHAALTVMLRRIKSGLQTIAPPKTSPPTTAAAGRPTEVMNVPPPYGTWPGLEAGTLGNPLFPANIAPEPVPSEDPQYASLNVIGGMLDTPANIDWQLWDQHIQNRLDHMIDRDDLWYGQ</sequence>
<dbReference type="Gene3D" id="4.10.240.10">
    <property type="entry name" value="Zn(2)-C6 fungal-type DNA-binding domain"/>
    <property type="match status" value="1"/>
</dbReference>
<evidence type="ECO:0000256" key="2">
    <source>
        <dbReference type="ARBA" id="ARBA00022723"/>
    </source>
</evidence>
<reference evidence="10" key="1">
    <citation type="journal article" date="2005" name="Nature">
        <title>Sequencing of Aspergillus nidulans and comparative analysis with A. fumigatus and A. oryzae.</title>
        <authorList>
            <person name="Galagan J.E."/>
            <person name="Calvo S.E."/>
            <person name="Cuomo C."/>
            <person name="Ma L.J."/>
            <person name="Wortman J.R."/>
            <person name="Batzoglou S."/>
            <person name="Lee S.I."/>
            <person name="Basturkmen M."/>
            <person name="Spevak C.C."/>
            <person name="Clutterbuck J."/>
            <person name="Kapitonov V."/>
            <person name="Jurka J."/>
            <person name="Scazzocchio C."/>
            <person name="Farman M."/>
            <person name="Butler J."/>
            <person name="Purcell S."/>
            <person name="Harris S."/>
            <person name="Braus G.H."/>
            <person name="Draht O."/>
            <person name="Busch S."/>
            <person name="D'Enfert C."/>
            <person name="Bouchier C."/>
            <person name="Goldman G.H."/>
            <person name="Bell-Pedersen D."/>
            <person name="Griffiths-Jones S."/>
            <person name="Doonan J.H."/>
            <person name="Yu J."/>
            <person name="Vienken K."/>
            <person name="Pain A."/>
            <person name="Freitag M."/>
            <person name="Selker E.U."/>
            <person name="Archer D.B."/>
            <person name="Penalva M.A."/>
            <person name="Oakley B.R."/>
            <person name="Momany M."/>
            <person name="Tanaka T."/>
            <person name="Kumagai T."/>
            <person name="Asai K."/>
            <person name="Machida M."/>
            <person name="Nierman W.C."/>
            <person name="Denning D.W."/>
            <person name="Caddick M."/>
            <person name="Hynes M."/>
            <person name="Paoletti M."/>
            <person name="Fischer R."/>
            <person name="Miller B."/>
            <person name="Dyer P."/>
            <person name="Sachs M.S."/>
            <person name="Osmani S.A."/>
            <person name="Birren B.W."/>
        </authorList>
    </citation>
    <scope>NUCLEOTIDE SEQUENCE [LARGE SCALE GENOMIC DNA]</scope>
    <source>
        <strain evidence="10">FGSC A4 / ATCC 38163 / CBS 112.46 / NRRL 194 / M139</strain>
    </source>
</reference>
<dbReference type="PANTHER" id="PTHR31001:SF86">
    <property type="entry name" value="ZN(II)2CYS6 TRANSCRIPTION FACTOR (EUROFUNG)"/>
    <property type="match status" value="1"/>
</dbReference>
<gene>
    <name evidence="9" type="ORF">ANIA_10638</name>
</gene>
<dbReference type="GO" id="GO:0006351">
    <property type="term" value="P:DNA-templated transcription"/>
    <property type="evidence" value="ECO:0007669"/>
    <property type="project" value="InterPro"/>
</dbReference>
<dbReference type="OMA" id="YIDGAHW"/>
<protein>
    <submittedName>
        <fullName evidence="9">Zn(II)2Cys6 transcription factor (Eurofung)</fullName>
    </submittedName>
</protein>
<feature type="domain" description="Zn(2)-C6 fungal-type" evidence="8">
    <location>
        <begin position="24"/>
        <end position="55"/>
    </location>
</feature>
<evidence type="ECO:0000256" key="3">
    <source>
        <dbReference type="ARBA" id="ARBA00023015"/>
    </source>
</evidence>
<dbReference type="PROSITE" id="PS00463">
    <property type="entry name" value="ZN2_CY6_FUNGAL_1"/>
    <property type="match status" value="1"/>
</dbReference>
<feature type="region of interest" description="Disordered" evidence="7">
    <location>
        <begin position="52"/>
        <end position="74"/>
    </location>
</feature>
<dbReference type="eggNOG" id="ENOG502SHHP">
    <property type="taxonomic scope" value="Eukaryota"/>
</dbReference>
<reference evidence="10" key="2">
    <citation type="journal article" date="2009" name="Fungal Genet. Biol.">
        <title>The 2008 update of the Aspergillus nidulans genome annotation: a community effort.</title>
        <authorList>
            <person name="Wortman J.R."/>
            <person name="Gilsenan J.M."/>
            <person name="Joardar V."/>
            <person name="Deegan J."/>
            <person name="Clutterbuck J."/>
            <person name="Andersen M.R."/>
            <person name="Archer D."/>
            <person name="Bencina M."/>
            <person name="Braus G."/>
            <person name="Coutinho P."/>
            <person name="von Dohren H."/>
            <person name="Doonan J."/>
            <person name="Driessen A.J."/>
            <person name="Durek P."/>
            <person name="Espeso E."/>
            <person name="Fekete E."/>
            <person name="Flipphi M."/>
            <person name="Estrada C.G."/>
            <person name="Geysens S."/>
            <person name="Goldman G."/>
            <person name="de Groot P.W."/>
            <person name="Hansen K."/>
            <person name="Harris S.D."/>
            <person name="Heinekamp T."/>
            <person name="Helmstaedt K."/>
            <person name="Henrissat B."/>
            <person name="Hofmann G."/>
            <person name="Homan T."/>
            <person name="Horio T."/>
            <person name="Horiuchi H."/>
            <person name="James S."/>
            <person name="Jones M."/>
            <person name="Karaffa L."/>
            <person name="Karanyi Z."/>
            <person name="Kato M."/>
            <person name="Keller N."/>
            <person name="Kelly D.E."/>
            <person name="Kiel J.A."/>
            <person name="Kim J.M."/>
            <person name="van der Klei I.J."/>
            <person name="Klis F.M."/>
            <person name="Kovalchuk A."/>
            <person name="Krasevec N."/>
            <person name="Kubicek C.P."/>
            <person name="Liu B."/>
            <person name="Maccabe A."/>
            <person name="Meyer V."/>
            <person name="Mirabito P."/>
            <person name="Miskei M."/>
            <person name="Mos M."/>
            <person name="Mullins J."/>
            <person name="Nelson D.R."/>
            <person name="Nielsen J."/>
            <person name="Oakley B.R."/>
            <person name="Osmani S.A."/>
            <person name="Pakula T."/>
            <person name="Paszewski A."/>
            <person name="Paulsen I."/>
            <person name="Pilsyk S."/>
            <person name="Pocsi I."/>
            <person name="Punt P.J."/>
            <person name="Ram A.F."/>
            <person name="Ren Q."/>
            <person name="Robellet X."/>
            <person name="Robson G."/>
            <person name="Seiboth B."/>
            <person name="van Solingen P."/>
            <person name="Specht T."/>
            <person name="Sun J."/>
            <person name="Taheri-Talesh N."/>
            <person name="Takeshita N."/>
            <person name="Ussery D."/>
            <person name="vanKuyk P.A."/>
            <person name="Visser H."/>
            <person name="van de Vondervoort P.J."/>
            <person name="de Vries R.P."/>
            <person name="Walton J."/>
            <person name="Xiang X."/>
            <person name="Xiong Y."/>
            <person name="Zeng A.P."/>
            <person name="Brandt B.W."/>
            <person name="Cornell M.J."/>
            <person name="van den Hondel C.A."/>
            <person name="Visser J."/>
            <person name="Oliver S.G."/>
            <person name="Turner G."/>
        </authorList>
    </citation>
    <scope>GENOME REANNOTATION</scope>
    <source>
        <strain evidence="10">FGSC A4 / ATCC 38163 / CBS 112.46 / NRRL 194 / M139</strain>
    </source>
</reference>
<dbReference type="EMBL" id="BN001305">
    <property type="protein sequence ID" value="CBF80955.1"/>
    <property type="molecule type" value="Genomic_DNA"/>
</dbReference>
<dbReference type="RefSeq" id="XP_662751.2">
    <property type="nucleotide sequence ID" value="XM_657659.2"/>
</dbReference>
<evidence type="ECO:0000256" key="1">
    <source>
        <dbReference type="ARBA" id="ARBA00004123"/>
    </source>
</evidence>
<dbReference type="KEGG" id="ani:ANIA_10638"/>
<dbReference type="GO" id="GO:0008270">
    <property type="term" value="F:zinc ion binding"/>
    <property type="evidence" value="ECO:0007669"/>
    <property type="project" value="InterPro"/>
</dbReference>
<organism evidence="9 10">
    <name type="scientific">Emericella nidulans (strain FGSC A4 / ATCC 38163 / CBS 112.46 / NRRL 194 / M139)</name>
    <name type="common">Aspergillus nidulans</name>
    <dbReference type="NCBI Taxonomy" id="227321"/>
    <lineage>
        <taxon>Eukaryota</taxon>
        <taxon>Fungi</taxon>
        <taxon>Dikarya</taxon>
        <taxon>Ascomycota</taxon>
        <taxon>Pezizomycotina</taxon>
        <taxon>Eurotiomycetes</taxon>
        <taxon>Eurotiomycetidae</taxon>
        <taxon>Eurotiales</taxon>
        <taxon>Aspergillaceae</taxon>
        <taxon>Aspergillus</taxon>
        <taxon>Aspergillus subgen. Nidulantes</taxon>
    </lineage>
</organism>
<keyword evidence="5" id="KW-0804">Transcription</keyword>
<dbReference type="PROSITE" id="PS50048">
    <property type="entry name" value="ZN2_CY6_FUNGAL_2"/>
    <property type="match status" value="1"/>
</dbReference>
<dbReference type="InterPro" id="IPR007219">
    <property type="entry name" value="XnlR_reg_dom"/>
</dbReference>